<name>A0A2S4L256_9HYPO</name>
<feature type="region of interest" description="Disordered" evidence="1">
    <location>
        <begin position="175"/>
        <end position="196"/>
    </location>
</feature>
<reference evidence="2 3" key="1">
    <citation type="submission" date="2018-01" db="EMBL/GenBank/DDBJ databases">
        <title>Harnessing the power of phylogenomics to disentangle the directionality and signatures of interkingdom host jumping in the parasitic fungal genus Tolypocladium.</title>
        <authorList>
            <person name="Quandt C.A."/>
            <person name="Patterson W."/>
            <person name="Spatafora J.W."/>
        </authorList>
    </citation>
    <scope>NUCLEOTIDE SEQUENCE [LARGE SCALE GENOMIC DNA]</scope>
    <source>
        <strain evidence="2 3">NRBC 100945</strain>
    </source>
</reference>
<feature type="non-terminal residue" evidence="2">
    <location>
        <position position="215"/>
    </location>
</feature>
<organism evidence="2 3">
    <name type="scientific">Tolypocladium paradoxum</name>
    <dbReference type="NCBI Taxonomy" id="94208"/>
    <lineage>
        <taxon>Eukaryota</taxon>
        <taxon>Fungi</taxon>
        <taxon>Dikarya</taxon>
        <taxon>Ascomycota</taxon>
        <taxon>Pezizomycotina</taxon>
        <taxon>Sordariomycetes</taxon>
        <taxon>Hypocreomycetidae</taxon>
        <taxon>Hypocreales</taxon>
        <taxon>Ophiocordycipitaceae</taxon>
        <taxon>Tolypocladium</taxon>
    </lineage>
</organism>
<proteinExistence type="predicted"/>
<keyword evidence="3" id="KW-1185">Reference proteome</keyword>
<feature type="non-terminal residue" evidence="2">
    <location>
        <position position="1"/>
    </location>
</feature>
<dbReference type="EMBL" id="PKSG01000315">
    <property type="protein sequence ID" value="POR36509.1"/>
    <property type="molecule type" value="Genomic_DNA"/>
</dbReference>
<gene>
    <name evidence="2" type="ORF">TPAR_03309</name>
</gene>
<dbReference type="AlphaFoldDB" id="A0A2S4L256"/>
<dbReference type="Proteomes" id="UP000237481">
    <property type="component" value="Unassembled WGS sequence"/>
</dbReference>
<sequence>ATNATKPGQQQVDEASFVSWRDADAPQTGQKYVDDNEVGGECVTGYRSVLREVVRCLVVSDDLSFDSKRRLVMSTLSAVSGGRGARRVQAELSRERRCRRGRKSDGSVGRSQSQWCLAGVAAKHVGSGEHGSPNATTKAERLGRCAARRRRRRGRVNNGGLEGLEVTGSWVPRQTSCAARTGSKRSPGKRRGEGECNRTRAAAAVLRNWLGIGGL</sequence>
<accession>A0A2S4L256</accession>
<protein>
    <submittedName>
        <fullName evidence="2">Uncharacterized protein</fullName>
    </submittedName>
</protein>
<evidence type="ECO:0000313" key="2">
    <source>
        <dbReference type="EMBL" id="POR36509.1"/>
    </source>
</evidence>
<evidence type="ECO:0000256" key="1">
    <source>
        <dbReference type="SAM" id="MobiDB-lite"/>
    </source>
</evidence>
<comment type="caution">
    <text evidence="2">The sequence shown here is derived from an EMBL/GenBank/DDBJ whole genome shotgun (WGS) entry which is preliminary data.</text>
</comment>
<evidence type="ECO:0000313" key="3">
    <source>
        <dbReference type="Proteomes" id="UP000237481"/>
    </source>
</evidence>